<comment type="caution">
    <text evidence="1">The sequence shown here is derived from an EMBL/GenBank/DDBJ whole genome shotgun (WGS) entry which is preliminary data.</text>
</comment>
<accession>A0ABS9V886</accession>
<dbReference type="EMBL" id="JAKZGO010000002">
    <property type="protein sequence ID" value="MCH7412573.1"/>
    <property type="molecule type" value="Genomic_DNA"/>
</dbReference>
<evidence type="ECO:0000313" key="2">
    <source>
        <dbReference type="Proteomes" id="UP001165430"/>
    </source>
</evidence>
<keyword evidence="2" id="KW-1185">Reference proteome</keyword>
<evidence type="ECO:0008006" key="3">
    <source>
        <dbReference type="Google" id="ProtNLM"/>
    </source>
</evidence>
<gene>
    <name evidence="1" type="ORF">MM213_03675</name>
</gene>
<protein>
    <recommendedName>
        <fullName evidence="3">6-bladed beta-propeller protein</fullName>
    </recommendedName>
</protein>
<dbReference type="PROSITE" id="PS51257">
    <property type="entry name" value="PROKAR_LIPOPROTEIN"/>
    <property type="match status" value="1"/>
</dbReference>
<sequence length="379" mass="44355">MKNFIYLLSIFFLASCDQDNKREKSISSNYELEITDSIRVDYLQQLAMVDMENGKYLAKSEDLSTFVIFDDDGEIINQIELKTDGPNAIQRTVGEGFFEGEFTVMDNQKGLLQFSNESEIIKTQPLPGDYFFTHIYNRPVFSLGKNLAYYRPERDFSDWENPELYYKRNYNSPILEVLDPKTNETTLKMKIPETSVYKDGEFHYILDPKIIKKGKTWYLTLMAEMKFNVYEEKGDELIFKESINFNPKDHIKFPSVSIKSPIEIYNKLETIVPAMILQLYGFENKTVLLYRKGVGENIVQQYDRNNESEWLDFIGSLPIYAAIFDTNHELIQEDIALPYGSITTPVFTEDEQIVVQKNQRLSGEEDWNTYYKLKLTEKK</sequence>
<name>A0ABS9V886_9BACT</name>
<organism evidence="1 2">
    <name type="scientific">Belliella alkalica</name>
    <dbReference type="NCBI Taxonomy" id="1730871"/>
    <lineage>
        <taxon>Bacteria</taxon>
        <taxon>Pseudomonadati</taxon>
        <taxon>Bacteroidota</taxon>
        <taxon>Cytophagia</taxon>
        <taxon>Cytophagales</taxon>
        <taxon>Cyclobacteriaceae</taxon>
        <taxon>Belliella</taxon>
    </lineage>
</organism>
<evidence type="ECO:0000313" key="1">
    <source>
        <dbReference type="EMBL" id="MCH7412573.1"/>
    </source>
</evidence>
<proteinExistence type="predicted"/>
<dbReference type="Proteomes" id="UP001165430">
    <property type="component" value="Unassembled WGS sequence"/>
</dbReference>
<dbReference type="RefSeq" id="WP_241410154.1">
    <property type="nucleotide sequence ID" value="NZ_JAKZGO010000002.1"/>
</dbReference>
<reference evidence="1" key="1">
    <citation type="submission" date="2022-03" db="EMBL/GenBank/DDBJ databases">
        <title>De novo assembled genomes of Belliella spp. (Cyclobacteriaceae) strains.</title>
        <authorList>
            <person name="Szabo A."/>
            <person name="Korponai K."/>
            <person name="Felfoldi T."/>
        </authorList>
    </citation>
    <scope>NUCLEOTIDE SEQUENCE</scope>
    <source>
        <strain evidence="1">DSM 111903</strain>
    </source>
</reference>